<reference evidence="3 4" key="1">
    <citation type="journal article" date="2014" name="Agronomy (Basel)">
        <title>A Draft Genome Sequence for Ensete ventricosum, the Drought-Tolerant Tree Against Hunger.</title>
        <authorList>
            <person name="Harrison J."/>
            <person name="Moore K.A."/>
            <person name="Paszkiewicz K."/>
            <person name="Jones T."/>
            <person name="Grant M."/>
            <person name="Ambacheew D."/>
            <person name="Muzemil S."/>
            <person name="Studholme D.J."/>
        </authorList>
    </citation>
    <scope>NUCLEOTIDE SEQUENCE [LARGE SCALE GENOMIC DNA]</scope>
</reference>
<feature type="domain" description="Factor of DNA methylation 1-5/IDN2" evidence="2">
    <location>
        <begin position="54"/>
        <end position="134"/>
    </location>
</feature>
<evidence type="ECO:0000256" key="1">
    <source>
        <dbReference type="SAM" id="Coils"/>
    </source>
</evidence>
<evidence type="ECO:0000259" key="2">
    <source>
        <dbReference type="Pfam" id="PF03469"/>
    </source>
</evidence>
<dbReference type="EMBL" id="AMZH03015409">
    <property type="protein sequence ID" value="RRT46097.1"/>
    <property type="molecule type" value="Genomic_DNA"/>
</dbReference>
<dbReference type="InterPro" id="IPR005379">
    <property type="entry name" value="FDM1-5/IDN2_XH"/>
</dbReference>
<keyword evidence="1" id="KW-0175">Coiled coil</keyword>
<evidence type="ECO:0000313" key="3">
    <source>
        <dbReference type="EMBL" id="RRT46097.1"/>
    </source>
</evidence>
<gene>
    <name evidence="3" type="ORF">B296_00054683</name>
</gene>
<dbReference type="InterPro" id="IPR045177">
    <property type="entry name" value="FDM1-5/IDN2"/>
</dbReference>
<feature type="coiled-coil region" evidence="1">
    <location>
        <begin position="1"/>
        <end position="60"/>
    </location>
</feature>
<organism evidence="3 4">
    <name type="scientific">Ensete ventricosum</name>
    <name type="common">Abyssinian banana</name>
    <name type="synonym">Musa ensete</name>
    <dbReference type="NCBI Taxonomy" id="4639"/>
    <lineage>
        <taxon>Eukaryota</taxon>
        <taxon>Viridiplantae</taxon>
        <taxon>Streptophyta</taxon>
        <taxon>Embryophyta</taxon>
        <taxon>Tracheophyta</taxon>
        <taxon>Spermatophyta</taxon>
        <taxon>Magnoliopsida</taxon>
        <taxon>Liliopsida</taxon>
        <taxon>Zingiberales</taxon>
        <taxon>Musaceae</taxon>
        <taxon>Ensete</taxon>
    </lineage>
</organism>
<comment type="caution">
    <text evidence="3">The sequence shown here is derived from an EMBL/GenBank/DDBJ whole genome shotgun (WGS) entry which is preliminary data.</text>
</comment>
<dbReference type="PANTHER" id="PTHR21596:SF51">
    <property type="entry name" value="OS01G0147700 PROTEIN"/>
    <property type="match status" value="1"/>
</dbReference>
<accession>A0A426Y2S0</accession>
<protein>
    <recommendedName>
        <fullName evidence="2">Factor of DNA methylation 1-5/IDN2 domain-containing protein</fullName>
    </recommendedName>
</protein>
<sequence length="135" mass="16306">MRNLQRNARETTRKIFDENEKLRMELDLKRKEIDLRCKELDKLEAQNEGDKKKLDDEKQKEVIDDDDTNLKKLWIELGDDVCNAVKTALVELNDYNPSGRYVIPELWNFKERRKATMKEVIVDLLKQWRSKKRKR</sequence>
<dbReference type="PANTHER" id="PTHR21596">
    <property type="entry name" value="RIBONUCLEASE P SUBUNIT P38"/>
    <property type="match status" value="1"/>
</dbReference>
<dbReference type="GO" id="GO:0080188">
    <property type="term" value="P:gene silencing by siRNA-directed DNA methylation"/>
    <property type="evidence" value="ECO:0007669"/>
    <property type="project" value="InterPro"/>
</dbReference>
<dbReference type="Proteomes" id="UP000287651">
    <property type="component" value="Unassembled WGS sequence"/>
</dbReference>
<dbReference type="AlphaFoldDB" id="A0A426Y2S0"/>
<dbReference type="Pfam" id="PF03469">
    <property type="entry name" value="XH"/>
    <property type="match status" value="1"/>
</dbReference>
<name>A0A426Y2S0_ENSVE</name>
<evidence type="ECO:0000313" key="4">
    <source>
        <dbReference type="Proteomes" id="UP000287651"/>
    </source>
</evidence>
<proteinExistence type="predicted"/>